<protein>
    <submittedName>
        <fullName evidence="2">Uncharacterized protein</fullName>
    </submittedName>
</protein>
<dbReference type="AlphaFoldDB" id="A0A4Q7LFT1"/>
<evidence type="ECO:0000313" key="2">
    <source>
        <dbReference type="EMBL" id="RZS53385.1"/>
    </source>
</evidence>
<dbReference type="EMBL" id="SGWV01000010">
    <property type="protein sequence ID" value="RZS53385.1"/>
    <property type="molecule type" value="Genomic_DNA"/>
</dbReference>
<keyword evidence="3" id="KW-1185">Reference proteome</keyword>
<name>A0A4Q7LFT1_9BURK</name>
<gene>
    <name evidence="2" type="ORF">EV685_3013</name>
</gene>
<reference evidence="2 3" key="1">
    <citation type="submission" date="2019-02" db="EMBL/GenBank/DDBJ databases">
        <title>Genomic Encyclopedia of Type Strains, Phase IV (KMG-IV): sequencing the most valuable type-strain genomes for metagenomic binning, comparative biology and taxonomic classification.</title>
        <authorList>
            <person name="Goeker M."/>
        </authorList>
    </citation>
    <scope>NUCLEOTIDE SEQUENCE [LARGE SCALE GENOMIC DNA]</scope>
    <source>
        <strain evidence="2 3">DSM 10617</strain>
    </source>
</reference>
<organism evidence="2 3">
    <name type="scientific">Sphaerotilus mobilis</name>
    <dbReference type="NCBI Taxonomy" id="47994"/>
    <lineage>
        <taxon>Bacteria</taxon>
        <taxon>Pseudomonadati</taxon>
        <taxon>Pseudomonadota</taxon>
        <taxon>Betaproteobacteria</taxon>
        <taxon>Burkholderiales</taxon>
        <taxon>Sphaerotilaceae</taxon>
        <taxon>Sphaerotilus</taxon>
    </lineage>
</organism>
<evidence type="ECO:0000313" key="3">
    <source>
        <dbReference type="Proteomes" id="UP000293433"/>
    </source>
</evidence>
<dbReference type="Proteomes" id="UP000293433">
    <property type="component" value="Unassembled WGS sequence"/>
</dbReference>
<proteinExistence type="predicted"/>
<evidence type="ECO:0000256" key="1">
    <source>
        <dbReference type="SAM" id="MobiDB-lite"/>
    </source>
</evidence>
<dbReference type="RefSeq" id="WP_130482825.1">
    <property type="nucleotide sequence ID" value="NZ_SGWV01000010.1"/>
</dbReference>
<feature type="compositionally biased region" description="Low complexity" evidence="1">
    <location>
        <begin position="56"/>
        <end position="75"/>
    </location>
</feature>
<accession>A0A4Q7LFT1</accession>
<comment type="caution">
    <text evidence="2">The sequence shown here is derived from an EMBL/GenBank/DDBJ whole genome shotgun (WGS) entry which is preliminary data.</text>
</comment>
<feature type="region of interest" description="Disordered" evidence="1">
    <location>
        <begin position="56"/>
        <end position="94"/>
    </location>
</feature>
<sequence length="105" mass="10993">MVLLDNLPTDSVLRRHATTERLRALGLPPTDVVLRRHHDQLVDSLQARAAASEAARRAASTVARPAPARVSAPVAAPRPAPAAAPAATPSGGGLFGWLRRLLGAR</sequence>